<accession>A0ABR4MYA4</accession>
<dbReference type="EMBL" id="JADGIZ020000074">
    <property type="protein sequence ID" value="KAL2912199.1"/>
    <property type="molecule type" value="Genomic_DNA"/>
</dbReference>
<evidence type="ECO:0000256" key="1">
    <source>
        <dbReference type="SAM" id="MobiDB-lite"/>
    </source>
</evidence>
<feature type="region of interest" description="Disordered" evidence="1">
    <location>
        <begin position="1"/>
        <end position="236"/>
    </location>
</feature>
<feature type="compositionally biased region" description="Polar residues" evidence="1">
    <location>
        <begin position="53"/>
        <end position="78"/>
    </location>
</feature>
<feature type="domain" description="C2H2-type" evidence="2">
    <location>
        <begin position="327"/>
        <end position="347"/>
    </location>
</feature>
<gene>
    <name evidence="3" type="ORF">HK105_208333</name>
</gene>
<evidence type="ECO:0000313" key="3">
    <source>
        <dbReference type="EMBL" id="KAL2912199.1"/>
    </source>
</evidence>
<name>A0ABR4MYA4_9FUNG</name>
<evidence type="ECO:0000313" key="4">
    <source>
        <dbReference type="Proteomes" id="UP001527925"/>
    </source>
</evidence>
<organism evidence="3 4">
    <name type="scientific">Polyrhizophydium stewartii</name>
    <dbReference type="NCBI Taxonomy" id="2732419"/>
    <lineage>
        <taxon>Eukaryota</taxon>
        <taxon>Fungi</taxon>
        <taxon>Fungi incertae sedis</taxon>
        <taxon>Chytridiomycota</taxon>
        <taxon>Chytridiomycota incertae sedis</taxon>
        <taxon>Chytridiomycetes</taxon>
        <taxon>Rhizophydiales</taxon>
        <taxon>Rhizophydiales incertae sedis</taxon>
        <taxon>Polyrhizophydium</taxon>
    </lineage>
</organism>
<sequence length="413" mass="44003">MPTNPKTEQQKDLGRSAQGSAALLARVEPAARKPSTSARSDSDFSDVAIPSIDTASECSTSTSERGTIETIESVSSHGNDGWSVVSSPPPVPPGEAPADIVPPLEALPPAETPAPTREVTPRDGGHDVAAPPDQSGDEPQSRAAAQEGQTSALCVTAPSPSHSAKPSAERLDQAAKPLPKAKTATAAGPSHDPEAPGNSQVDTDSASIAASSSTLVKTPAETGGDAAQPEPSSISPGARAKLWAACRQGSTAGAGKPRADADSVQAELKRLRDQVADMSLKLINQNLKIMSLEQSAEEYNKSCLTRNDSIKYNNIVFVRYATIGYECPLCPDYVASLACFTEHIYKHYNRSNWCCTKPWDRLDWHFSKHEKNSILCLVCKKICRSRKSFYGHQDVSEQCRGGPRMIELVALCK</sequence>
<evidence type="ECO:0000259" key="2">
    <source>
        <dbReference type="PROSITE" id="PS00028"/>
    </source>
</evidence>
<feature type="compositionally biased region" description="Low complexity" evidence="1">
    <location>
        <begin position="157"/>
        <end position="166"/>
    </location>
</feature>
<dbReference type="InterPro" id="IPR013087">
    <property type="entry name" value="Znf_C2H2_type"/>
</dbReference>
<dbReference type="PROSITE" id="PS00028">
    <property type="entry name" value="ZINC_FINGER_C2H2_1"/>
    <property type="match status" value="1"/>
</dbReference>
<keyword evidence="4" id="KW-1185">Reference proteome</keyword>
<proteinExistence type="predicted"/>
<feature type="compositionally biased region" description="Low complexity" evidence="1">
    <location>
        <begin position="101"/>
        <end position="118"/>
    </location>
</feature>
<feature type="compositionally biased region" description="Low complexity" evidence="1">
    <location>
        <begin position="174"/>
        <end position="187"/>
    </location>
</feature>
<reference evidence="3 4" key="1">
    <citation type="submission" date="2023-09" db="EMBL/GenBank/DDBJ databases">
        <title>Pangenome analysis of Batrachochytrium dendrobatidis and related Chytrids.</title>
        <authorList>
            <person name="Yacoub M.N."/>
            <person name="Stajich J.E."/>
            <person name="James T.Y."/>
        </authorList>
    </citation>
    <scope>NUCLEOTIDE SEQUENCE [LARGE SCALE GENOMIC DNA]</scope>
    <source>
        <strain evidence="3 4">JEL0888</strain>
    </source>
</reference>
<dbReference type="Proteomes" id="UP001527925">
    <property type="component" value="Unassembled WGS sequence"/>
</dbReference>
<comment type="caution">
    <text evidence="3">The sequence shown here is derived from an EMBL/GenBank/DDBJ whole genome shotgun (WGS) entry which is preliminary data.</text>
</comment>
<protein>
    <recommendedName>
        <fullName evidence="2">C2H2-type domain-containing protein</fullName>
    </recommendedName>
</protein>